<comment type="caution">
    <text evidence="2">The sequence shown here is derived from an EMBL/GenBank/DDBJ whole genome shotgun (WGS) entry which is preliminary data.</text>
</comment>
<reference evidence="2" key="1">
    <citation type="submission" date="2019-08" db="EMBL/GenBank/DDBJ databases">
        <authorList>
            <person name="Kucharzyk K."/>
            <person name="Murdoch R.W."/>
            <person name="Higgins S."/>
            <person name="Loffler F."/>
        </authorList>
    </citation>
    <scope>NUCLEOTIDE SEQUENCE</scope>
</reference>
<evidence type="ECO:0000256" key="1">
    <source>
        <dbReference type="SAM" id="MobiDB-lite"/>
    </source>
</evidence>
<organism evidence="2">
    <name type="scientific">bioreactor metagenome</name>
    <dbReference type="NCBI Taxonomy" id="1076179"/>
    <lineage>
        <taxon>unclassified sequences</taxon>
        <taxon>metagenomes</taxon>
        <taxon>ecological metagenomes</taxon>
    </lineage>
</organism>
<evidence type="ECO:0000313" key="2">
    <source>
        <dbReference type="EMBL" id="MPN33788.1"/>
    </source>
</evidence>
<proteinExistence type="predicted"/>
<name>A0A645H438_9ZZZZ</name>
<gene>
    <name evidence="2" type="ORF">SDC9_181280</name>
</gene>
<protein>
    <submittedName>
        <fullName evidence="2">Uncharacterized protein</fullName>
    </submittedName>
</protein>
<dbReference type="AlphaFoldDB" id="A0A645H438"/>
<dbReference type="EMBL" id="VSSQ01086461">
    <property type="protein sequence ID" value="MPN33788.1"/>
    <property type="molecule type" value="Genomic_DNA"/>
</dbReference>
<feature type="region of interest" description="Disordered" evidence="1">
    <location>
        <begin position="32"/>
        <end position="56"/>
    </location>
</feature>
<sequence length="103" mass="12019">MITELSKNAFEQIVTSQVSRFKYMNSHATEGTVGIEQTHQKSKSGKKGNERDAYHRPAQYSKRTFVFKFFLFSESLPCPGYNILINTHWTYRRAIYTSEQESN</sequence>
<accession>A0A645H438</accession>